<dbReference type="InParanoid" id="A0A6P8IT15"/>
<proteinExistence type="predicted"/>
<dbReference type="AlphaFoldDB" id="A0A6P8IT15"/>
<reference evidence="2" key="1">
    <citation type="submission" date="2025-08" db="UniProtKB">
        <authorList>
            <consortium name="RefSeq"/>
        </authorList>
    </citation>
    <scope>IDENTIFICATION</scope>
    <source>
        <tissue evidence="2">Tentacle</tissue>
    </source>
</reference>
<gene>
    <name evidence="2" type="primary">LOC116304705</name>
</gene>
<dbReference type="RefSeq" id="XP_031570336.1">
    <property type="nucleotide sequence ID" value="XM_031714476.1"/>
</dbReference>
<dbReference type="GeneID" id="116304705"/>
<organism evidence="1 2">
    <name type="scientific">Actinia tenebrosa</name>
    <name type="common">Australian red waratah sea anemone</name>
    <dbReference type="NCBI Taxonomy" id="6105"/>
    <lineage>
        <taxon>Eukaryota</taxon>
        <taxon>Metazoa</taxon>
        <taxon>Cnidaria</taxon>
        <taxon>Anthozoa</taxon>
        <taxon>Hexacorallia</taxon>
        <taxon>Actiniaria</taxon>
        <taxon>Actiniidae</taxon>
        <taxon>Actinia</taxon>
    </lineage>
</organism>
<dbReference type="Proteomes" id="UP000515163">
    <property type="component" value="Unplaced"/>
</dbReference>
<name>A0A6P8IT15_ACTTE</name>
<sequence>MEVSCSFKKIVGGNCGYDPRDRNKKMVVIPLSSCELDISGHKKAFGIQDVDSEVKLLLARASILSVPDNIAELTICPGHRSLLSIGWRRSYQRCRVPQELSRPGEKKAKWPKADRGIGKEKSNTILQMTGVFVPVGSAICRECRVLLDDYTVQAKIKCMSLVSRCLS</sequence>
<accession>A0A6P8IT15</accession>
<dbReference type="KEGG" id="aten:116304705"/>
<dbReference type="OrthoDB" id="5986789at2759"/>
<protein>
    <submittedName>
        <fullName evidence="2">Uncharacterized protein LOC116304705</fullName>
    </submittedName>
</protein>
<keyword evidence="1" id="KW-1185">Reference proteome</keyword>
<evidence type="ECO:0000313" key="2">
    <source>
        <dbReference type="RefSeq" id="XP_031570336.1"/>
    </source>
</evidence>
<evidence type="ECO:0000313" key="1">
    <source>
        <dbReference type="Proteomes" id="UP000515163"/>
    </source>
</evidence>